<dbReference type="PANTHER" id="PTHR30466:SF1">
    <property type="entry name" value="FMN REDUCTASE (NADH) RUTF"/>
    <property type="match status" value="1"/>
</dbReference>
<dbReference type="SMART" id="SM00903">
    <property type="entry name" value="Flavin_Reduct"/>
    <property type="match status" value="1"/>
</dbReference>
<dbReference type="GO" id="GO:0042602">
    <property type="term" value="F:riboflavin reductase (NADPH) activity"/>
    <property type="evidence" value="ECO:0007669"/>
    <property type="project" value="UniProtKB-UniRule"/>
</dbReference>
<dbReference type="Proteomes" id="UP000192536">
    <property type="component" value="Unassembled WGS sequence"/>
</dbReference>
<dbReference type="SUPFAM" id="SSF50475">
    <property type="entry name" value="FMN-binding split barrel"/>
    <property type="match status" value="1"/>
</dbReference>
<dbReference type="Gene3D" id="2.30.110.10">
    <property type="entry name" value="Electron Transport, Fmn-binding Protein, Chain A"/>
    <property type="match status" value="1"/>
</dbReference>
<dbReference type="RefSeq" id="WP_017490485.1">
    <property type="nucleotide sequence ID" value="NZ_CAUQAZ010000112.1"/>
</dbReference>
<keyword evidence="8" id="KW-1185">Reference proteome</keyword>
<keyword evidence="2 5" id="KW-0288">FMN</keyword>
<organism evidence="7 8">
    <name type="scientific">Rouxiella badensis</name>
    <dbReference type="NCBI Taxonomy" id="1646377"/>
    <lineage>
        <taxon>Bacteria</taxon>
        <taxon>Pseudomonadati</taxon>
        <taxon>Pseudomonadota</taxon>
        <taxon>Gammaproteobacteria</taxon>
        <taxon>Enterobacterales</taxon>
        <taxon>Yersiniaceae</taxon>
        <taxon>Rouxiella</taxon>
    </lineage>
</organism>
<dbReference type="FunFam" id="2.30.110.10:FF:000002">
    <property type="entry name" value="FMN reductase (NADH) RutF"/>
    <property type="match status" value="1"/>
</dbReference>
<evidence type="ECO:0000256" key="1">
    <source>
        <dbReference type="ARBA" id="ARBA00022630"/>
    </source>
</evidence>
<dbReference type="EC" id="1.5.1.42" evidence="5"/>
<feature type="domain" description="Flavin reductase like" evidence="6">
    <location>
        <begin position="25"/>
        <end position="170"/>
    </location>
</feature>
<protein>
    <recommendedName>
        <fullName evidence="5">FMN reductase (NADH) RutF</fullName>
        <ecNumber evidence="5">1.5.1.42</ecNumber>
    </recommendedName>
    <alternativeName>
        <fullName evidence="5">FMN reductase</fullName>
    </alternativeName>
    <alternativeName>
        <fullName evidence="5">NADH-flavin reductase RutF</fullName>
    </alternativeName>
    <alternativeName>
        <fullName evidence="5">NADH:flavin oxidoreductase</fullName>
    </alternativeName>
</protein>
<dbReference type="STRING" id="1646377.BS640_17130"/>
<sequence>MTLPLKDLPLAELAGVEKQAFRDAMAHLGSAVNIITTDGPAGRAGFTASAVCSVTDTPPTLLVCLNRSASVYPIFEQNQVLCVNTLSDLHESLSNLFGGKTPMEARFSAAQWLTMATGSPALQGALTSFDCRVSQVTQVGTHDVLFCEVIDILRSDDSHGLVYFDRRYHPLMRQKTSA</sequence>
<dbReference type="GO" id="GO:0019740">
    <property type="term" value="P:nitrogen utilization"/>
    <property type="evidence" value="ECO:0007669"/>
    <property type="project" value="UniProtKB-UniRule"/>
</dbReference>
<keyword evidence="4 5" id="KW-0520">NAD</keyword>
<dbReference type="PANTHER" id="PTHR30466">
    <property type="entry name" value="FLAVIN REDUCTASE"/>
    <property type="match status" value="1"/>
</dbReference>
<proteinExistence type="inferred from homology"/>
<dbReference type="HAMAP" id="MF_00833">
    <property type="entry name" value="RutF"/>
    <property type="match status" value="1"/>
</dbReference>
<dbReference type="GeneID" id="93566803"/>
<name>A0A1X0WBS9_9GAMM</name>
<evidence type="ECO:0000256" key="2">
    <source>
        <dbReference type="ARBA" id="ARBA00022643"/>
    </source>
</evidence>
<dbReference type="GO" id="GO:0052874">
    <property type="term" value="F:FMN reductase (NADH) activity"/>
    <property type="evidence" value="ECO:0007669"/>
    <property type="project" value="UniProtKB-EC"/>
</dbReference>
<keyword evidence="1 5" id="KW-0285">Flavoprotein</keyword>
<evidence type="ECO:0000313" key="8">
    <source>
        <dbReference type="Proteomes" id="UP000192536"/>
    </source>
</evidence>
<evidence type="ECO:0000259" key="6">
    <source>
        <dbReference type="SMART" id="SM00903"/>
    </source>
</evidence>
<dbReference type="GO" id="GO:0010181">
    <property type="term" value="F:FMN binding"/>
    <property type="evidence" value="ECO:0007669"/>
    <property type="project" value="InterPro"/>
</dbReference>
<dbReference type="Pfam" id="PF01613">
    <property type="entry name" value="Flavin_Reduct"/>
    <property type="match status" value="1"/>
</dbReference>
<evidence type="ECO:0000256" key="4">
    <source>
        <dbReference type="ARBA" id="ARBA00023027"/>
    </source>
</evidence>
<dbReference type="GO" id="GO:0006212">
    <property type="term" value="P:uracil catabolic process"/>
    <property type="evidence" value="ECO:0007669"/>
    <property type="project" value="UniProtKB-UniRule"/>
</dbReference>
<comment type="catalytic activity">
    <reaction evidence="5">
        <text>FMNH2 + NAD(+) = FMN + NADH + 2 H(+)</text>
        <dbReference type="Rhea" id="RHEA:21620"/>
        <dbReference type="ChEBI" id="CHEBI:15378"/>
        <dbReference type="ChEBI" id="CHEBI:57540"/>
        <dbReference type="ChEBI" id="CHEBI:57618"/>
        <dbReference type="ChEBI" id="CHEBI:57945"/>
        <dbReference type="ChEBI" id="CHEBI:58210"/>
        <dbReference type="EC" id="1.5.1.42"/>
    </reaction>
</comment>
<evidence type="ECO:0000313" key="7">
    <source>
        <dbReference type="EMBL" id="ORJ24232.1"/>
    </source>
</evidence>
<dbReference type="InterPro" id="IPR019917">
    <property type="entry name" value="RutF"/>
</dbReference>
<dbReference type="InterPro" id="IPR002563">
    <property type="entry name" value="Flavin_Rdtase-like_dom"/>
</dbReference>
<reference evidence="7 8" key="1">
    <citation type="journal article" date="2017" name="Int. J. Syst. Evol. Microbiol.">
        <title>Rouxiella badensis sp. nov. and Rouxiella silvae sp. nov. isolated from peat bog soil in Germany and emendation of the genus description.</title>
        <authorList>
            <person name="Le Fleche-Mateos A."/>
            <person name="Kugler J.H."/>
            <person name="Hansen S.H."/>
            <person name="Syldatk C."/>
            <person name="Hausmann R."/>
            <person name="Lomprez F."/>
            <person name="Vandenbogaert M."/>
            <person name="Manuguerra J.C."/>
            <person name="Grimont P.A."/>
        </authorList>
    </citation>
    <scope>NUCLEOTIDE SEQUENCE [LARGE SCALE GENOMIC DNA]</scope>
    <source>
        <strain evidence="7 8">DSM 100043</strain>
    </source>
</reference>
<accession>A0A1X0WBS9</accession>
<gene>
    <name evidence="5" type="primary">rutF</name>
    <name evidence="7" type="ORF">BS640_17130</name>
</gene>
<dbReference type="AlphaFoldDB" id="A0A1X0WBS9"/>
<comment type="function">
    <text evidence="5">Catalyzes the reduction of FMN to FMNH2 which is used to reduce pyrimidine by RutA via the Rut pathway.</text>
</comment>
<comment type="caution">
    <text evidence="7">The sequence shown here is derived from an EMBL/GenBank/DDBJ whole genome shotgun (WGS) entry which is preliminary data.</text>
</comment>
<dbReference type="InterPro" id="IPR050268">
    <property type="entry name" value="NADH-dep_flavin_reductase"/>
</dbReference>
<keyword evidence="3 5" id="KW-0560">Oxidoreductase</keyword>
<evidence type="ECO:0000256" key="5">
    <source>
        <dbReference type="HAMAP-Rule" id="MF_00833"/>
    </source>
</evidence>
<dbReference type="InterPro" id="IPR012349">
    <property type="entry name" value="Split_barrel_FMN-bd"/>
</dbReference>
<evidence type="ECO:0000256" key="3">
    <source>
        <dbReference type="ARBA" id="ARBA00023002"/>
    </source>
</evidence>
<dbReference type="NCBIfam" id="TIGR03615">
    <property type="entry name" value="RutF"/>
    <property type="match status" value="1"/>
</dbReference>
<dbReference type="EMBL" id="MRWE01000032">
    <property type="protein sequence ID" value="ORJ24232.1"/>
    <property type="molecule type" value="Genomic_DNA"/>
</dbReference>
<comment type="similarity">
    <text evidence="5">Belongs to the non-flavoprotein flavin reductase family. RutF subfamily.</text>
</comment>